<dbReference type="OrthoDB" id="5389299at2759"/>
<evidence type="ECO:0000313" key="2">
    <source>
        <dbReference type="EMBL" id="EEB09483.1"/>
    </source>
</evidence>
<proteinExistence type="predicted"/>
<organism evidence="2 3">
    <name type="scientific">Schizosaccharomyces japonicus (strain yFS275 / FY16936)</name>
    <name type="common">Fission yeast</name>
    <dbReference type="NCBI Taxonomy" id="402676"/>
    <lineage>
        <taxon>Eukaryota</taxon>
        <taxon>Fungi</taxon>
        <taxon>Dikarya</taxon>
        <taxon>Ascomycota</taxon>
        <taxon>Taphrinomycotina</taxon>
        <taxon>Schizosaccharomycetes</taxon>
        <taxon>Schizosaccharomycetales</taxon>
        <taxon>Schizosaccharomycetaceae</taxon>
        <taxon>Schizosaccharomyces</taxon>
    </lineage>
</organism>
<dbReference type="VEuPathDB" id="FungiDB:SJAG_04691"/>
<dbReference type="HOGENOM" id="CLU_918771_0_0_1"/>
<keyword evidence="1" id="KW-1133">Transmembrane helix</keyword>
<dbReference type="JaponicusDB" id="SJAG_04691"/>
<protein>
    <submittedName>
        <fullName evidence="2">Uncharacterized protein</fullName>
    </submittedName>
</protein>
<sequence>MSLLRSSPRLLTCGSRMFPISRLCSCPIYLASLSRLQGANSMHYFNSSANVTGRSKDTGILSVPLRLFTVSPAPAQRLFTTMSRSHRLPGISQRESGCARSAFLNVLRSFSMSHSRMTLVSTATHSAAAVSPAGESTTLIYEAPRSPRFKLLYTLTLSVAVCFFVYAVLSASNLYSSRESVHALLDSETRFFRVATFVTYLAIPLTLALSLVLLAIPRRAVYAMYSLPNNKCRLVTGLPFWHDTVLFHNVRTLPKSEITVMTALDHKSPVALKLKDKPFVFVMDSNGTFEGGRDALRQHFNVN</sequence>
<accession>B6K7H9</accession>
<gene>
    <name evidence="2" type="ORF">SJAG_04691</name>
</gene>
<dbReference type="Pfam" id="PF06979">
    <property type="entry name" value="TMEM70"/>
    <property type="match status" value="1"/>
</dbReference>
<name>B6K7H9_SCHJY</name>
<dbReference type="Proteomes" id="UP000001744">
    <property type="component" value="Unassembled WGS sequence"/>
</dbReference>
<feature type="transmembrane region" description="Helical" evidence="1">
    <location>
        <begin position="151"/>
        <end position="171"/>
    </location>
</feature>
<keyword evidence="3" id="KW-1185">Reference proteome</keyword>
<keyword evidence="1" id="KW-0472">Membrane</keyword>
<dbReference type="GeneID" id="7051482"/>
<feature type="transmembrane region" description="Helical" evidence="1">
    <location>
        <begin position="191"/>
        <end position="216"/>
    </location>
</feature>
<dbReference type="EMBL" id="KE651168">
    <property type="protein sequence ID" value="EEB09483.1"/>
    <property type="molecule type" value="Genomic_DNA"/>
</dbReference>
<dbReference type="RefSeq" id="XP_002175776.1">
    <property type="nucleotide sequence ID" value="XM_002175740.1"/>
</dbReference>
<dbReference type="AlphaFoldDB" id="B6K7H9"/>
<evidence type="ECO:0000256" key="1">
    <source>
        <dbReference type="SAM" id="Phobius"/>
    </source>
</evidence>
<keyword evidence="1" id="KW-0812">Transmembrane</keyword>
<dbReference type="InterPro" id="IPR045325">
    <property type="entry name" value="TMEM70/TMEM186/TMEM223"/>
</dbReference>
<evidence type="ECO:0000313" key="3">
    <source>
        <dbReference type="Proteomes" id="UP000001744"/>
    </source>
</evidence>
<reference evidence="2 3" key="1">
    <citation type="journal article" date="2011" name="Science">
        <title>Comparative functional genomics of the fission yeasts.</title>
        <authorList>
            <person name="Rhind N."/>
            <person name="Chen Z."/>
            <person name="Yassour M."/>
            <person name="Thompson D.A."/>
            <person name="Haas B.J."/>
            <person name="Habib N."/>
            <person name="Wapinski I."/>
            <person name="Roy S."/>
            <person name="Lin M.F."/>
            <person name="Heiman D.I."/>
            <person name="Young S.K."/>
            <person name="Furuya K."/>
            <person name="Guo Y."/>
            <person name="Pidoux A."/>
            <person name="Chen H.M."/>
            <person name="Robbertse B."/>
            <person name="Goldberg J.M."/>
            <person name="Aoki K."/>
            <person name="Bayne E.H."/>
            <person name="Berlin A.M."/>
            <person name="Desjardins C.A."/>
            <person name="Dobbs E."/>
            <person name="Dukaj L."/>
            <person name="Fan L."/>
            <person name="FitzGerald M.G."/>
            <person name="French C."/>
            <person name="Gujja S."/>
            <person name="Hansen K."/>
            <person name="Keifenheim D."/>
            <person name="Levin J.Z."/>
            <person name="Mosher R.A."/>
            <person name="Mueller C.A."/>
            <person name="Pfiffner J."/>
            <person name="Priest M."/>
            <person name="Russ C."/>
            <person name="Smialowska A."/>
            <person name="Swoboda P."/>
            <person name="Sykes S.M."/>
            <person name="Vaughn M."/>
            <person name="Vengrova S."/>
            <person name="Yoder R."/>
            <person name="Zeng Q."/>
            <person name="Allshire R."/>
            <person name="Baulcombe D."/>
            <person name="Birren B.W."/>
            <person name="Brown W."/>
            <person name="Ekwall K."/>
            <person name="Kellis M."/>
            <person name="Leatherwood J."/>
            <person name="Levin H."/>
            <person name="Margalit H."/>
            <person name="Martienssen R."/>
            <person name="Nieduszynski C.A."/>
            <person name="Spatafora J.W."/>
            <person name="Friedman N."/>
            <person name="Dalgaard J.Z."/>
            <person name="Baumann P."/>
            <person name="Niki H."/>
            <person name="Regev A."/>
            <person name="Nusbaum C."/>
        </authorList>
    </citation>
    <scope>NUCLEOTIDE SEQUENCE [LARGE SCALE GENOMIC DNA]</scope>
    <source>
        <strain evidence="3">yFS275 / FY16936</strain>
    </source>
</reference>